<feature type="non-terminal residue" evidence="1">
    <location>
        <position position="97"/>
    </location>
</feature>
<accession>A0A418Y8Y4</accession>
<comment type="caution">
    <text evidence="1">The sequence shown here is derived from an EMBL/GenBank/DDBJ whole genome shotgun (WGS) entry which is preliminary data.</text>
</comment>
<evidence type="ECO:0000313" key="1">
    <source>
        <dbReference type="EMBL" id="RJG35768.1"/>
    </source>
</evidence>
<dbReference type="EMBL" id="QZCH01000120">
    <property type="protein sequence ID" value="RJG35768.1"/>
    <property type="molecule type" value="Genomic_DNA"/>
</dbReference>
<dbReference type="Proteomes" id="UP000283255">
    <property type="component" value="Unassembled WGS sequence"/>
</dbReference>
<gene>
    <name evidence="1" type="ORF">D1Z90_20795</name>
</gene>
<reference evidence="1 2" key="2">
    <citation type="submission" date="2019-01" db="EMBL/GenBank/DDBJ databases">
        <title>Motilimonas pumilus sp. nov., isolated from the gut of sea cucumber (Apostichopus japonicus).</title>
        <authorList>
            <person name="Wang F.-Q."/>
            <person name="Ren L.-H."/>
            <person name="Lin Y.-W."/>
            <person name="Sun G.-H."/>
            <person name="Du Z.-J."/>
            <person name="Zhao J.-X."/>
            <person name="Liu X.-J."/>
            <person name="Liu L.-J."/>
        </authorList>
    </citation>
    <scope>NUCLEOTIDE SEQUENCE [LARGE SCALE GENOMIC DNA]</scope>
    <source>
        <strain evidence="1 2">PLHSC7-2</strain>
    </source>
</reference>
<dbReference type="RefSeq" id="WP_198419284.1">
    <property type="nucleotide sequence ID" value="NZ_QZCH01000120.1"/>
</dbReference>
<organism evidence="1 2">
    <name type="scientific">Motilimonas pumila</name>
    <dbReference type="NCBI Taxonomy" id="2303987"/>
    <lineage>
        <taxon>Bacteria</taxon>
        <taxon>Pseudomonadati</taxon>
        <taxon>Pseudomonadota</taxon>
        <taxon>Gammaproteobacteria</taxon>
        <taxon>Alteromonadales</taxon>
        <taxon>Alteromonadales genera incertae sedis</taxon>
        <taxon>Motilimonas</taxon>
    </lineage>
</organism>
<protein>
    <submittedName>
        <fullName evidence="1">Uncharacterized protein</fullName>
    </submittedName>
</protein>
<keyword evidence="2" id="KW-1185">Reference proteome</keyword>
<proteinExistence type="predicted"/>
<reference evidence="1 2" key="1">
    <citation type="submission" date="2018-09" db="EMBL/GenBank/DDBJ databases">
        <authorList>
            <person name="Wang F."/>
        </authorList>
    </citation>
    <scope>NUCLEOTIDE SEQUENCE [LARGE SCALE GENOMIC DNA]</scope>
    <source>
        <strain evidence="1 2">PLHSC7-2</strain>
    </source>
</reference>
<name>A0A418Y8Y4_9GAMM</name>
<dbReference type="AlphaFoldDB" id="A0A418Y8Y4"/>
<sequence length="97" mass="11584">MSKNYNSCFFEDGEIISFFKGEGDYFYRDPNWGEHLYYPSLRIALKEINGNTIKNKDFINAFDIFVKSLGDNETDSEHFWQNIYAFYLCLNSRDFDE</sequence>
<evidence type="ECO:0000313" key="2">
    <source>
        <dbReference type="Proteomes" id="UP000283255"/>
    </source>
</evidence>